<comment type="caution">
    <text evidence="1">The sequence shown here is derived from an EMBL/GenBank/DDBJ whole genome shotgun (WGS) entry which is preliminary data.</text>
</comment>
<organism evidence="1 2">
    <name type="scientific">Coprinellus micaceus</name>
    <name type="common">Glistening ink-cap mushroom</name>
    <name type="synonym">Coprinus micaceus</name>
    <dbReference type="NCBI Taxonomy" id="71717"/>
    <lineage>
        <taxon>Eukaryota</taxon>
        <taxon>Fungi</taxon>
        <taxon>Dikarya</taxon>
        <taxon>Basidiomycota</taxon>
        <taxon>Agaricomycotina</taxon>
        <taxon>Agaricomycetes</taxon>
        <taxon>Agaricomycetidae</taxon>
        <taxon>Agaricales</taxon>
        <taxon>Agaricineae</taxon>
        <taxon>Psathyrellaceae</taxon>
        <taxon>Coprinellus</taxon>
    </lineage>
</organism>
<dbReference type="AlphaFoldDB" id="A0A4Y7TF28"/>
<reference evidence="1 2" key="1">
    <citation type="journal article" date="2019" name="Nat. Ecol. Evol.">
        <title>Megaphylogeny resolves global patterns of mushroom evolution.</title>
        <authorList>
            <person name="Varga T."/>
            <person name="Krizsan K."/>
            <person name="Foldi C."/>
            <person name="Dima B."/>
            <person name="Sanchez-Garcia M."/>
            <person name="Sanchez-Ramirez S."/>
            <person name="Szollosi G.J."/>
            <person name="Szarkandi J.G."/>
            <person name="Papp V."/>
            <person name="Albert L."/>
            <person name="Andreopoulos W."/>
            <person name="Angelini C."/>
            <person name="Antonin V."/>
            <person name="Barry K.W."/>
            <person name="Bougher N.L."/>
            <person name="Buchanan P."/>
            <person name="Buyck B."/>
            <person name="Bense V."/>
            <person name="Catcheside P."/>
            <person name="Chovatia M."/>
            <person name="Cooper J."/>
            <person name="Damon W."/>
            <person name="Desjardin D."/>
            <person name="Finy P."/>
            <person name="Geml J."/>
            <person name="Haridas S."/>
            <person name="Hughes K."/>
            <person name="Justo A."/>
            <person name="Karasinski D."/>
            <person name="Kautmanova I."/>
            <person name="Kiss B."/>
            <person name="Kocsube S."/>
            <person name="Kotiranta H."/>
            <person name="LaButti K.M."/>
            <person name="Lechner B.E."/>
            <person name="Liimatainen K."/>
            <person name="Lipzen A."/>
            <person name="Lukacs Z."/>
            <person name="Mihaltcheva S."/>
            <person name="Morgado L.N."/>
            <person name="Niskanen T."/>
            <person name="Noordeloos M.E."/>
            <person name="Ohm R.A."/>
            <person name="Ortiz-Santana B."/>
            <person name="Ovrebo C."/>
            <person name="Racz N."/>
            <person name="Riley R."/>
            <person name="Savchenko A."/>
            <person name="Shiryaev A."/>
            <person name="Soop K."/>
            <person name="Spirin V."/>
            <person name="Szebenyi C."/>
            <person name="Tomsovsky M."/>
            <person name="Tulloss R.E."/>
            <person name="Uehling J."/>
            <person name="Grigoriev I.V."/>
            <person name="Vagvolgyi C."/>
            <person name="Papp T."/>
            <person name="Martin F.M."/>
            <person name="Miettinen O."/>
            <person name="Hibbett D.S."/>
            <person name="Nagy L.G."/>
        </authorList>
    </citation>
    <scope>NUCLEOTIDE SEQUENCE [LARGE SCALE GENOMIC DNA]</scope>
    <source>
        <strain evidence="1 2">FP101781</strain>
    </source>
</reference>
<proteinExistence type="predicted"/>
<dbReference type="EMBL" id="QPFP01000016">
    <property type="protein sequence ID" value="TEB32162.1"/>
    <property type="molecule type" value="Genomic_DNA"/>
</dbReference>
<sequence>MPAGVGIQLVFRSRPRHGLRAVLLIFYLARNNAKRGESRARRDQRVTGMGTKVSLHSQDCSLVSVHQRVHSWVTVQHIVSIQNNRSCGERVWRAAAWSRSLAFPCMLDKAFEKLSLRGFRGLTSTGVGSVSS</sequence>
<keyword evidence="2" id="KW-1185">Reference proteome</keyword>
<protein>
    <submittedName>
        <fullName evidence="1">Uncharacterized protein</fullName>
    </submittedName>
</protein>
<name>A0A4Y7TF28_COPMI</name>
<accession>A0A4Y7TF28</accession>
<evidence type="ECO:0000313" key="1">
    <source>
        <dbReference type="EMBL" id="TEB32162.1"/>
    </source>
</evidence>
<gene>
    <name evidence="1" type="ORF">FA13DRAFT_287224</name>
</gene>
<evidence type="ECO:0000313" key="2">
    <source>
        <dbReference type="Proteomes" id="UP000298030"/>
    </source>
</evidence>
<dbReference type="Proteomes" id="UP000298030">
    <property type="component" value="Unassembled WGS sequence"/>
</dbReference>